<keyword evidence="2" id="KW-1185">Reference proteome</keyword>
<evidence type="ECO:0008006" key="3">
    <source>
        <dbReference type="Google" id="ProtNLM"/>
    </source>
</evidence>
<sequence>MDSRIHETIDASLRIYALCDEFWEDLDLVTNILQPIVAILKIFESDNTMHLSIYSNFRKMINTIQDISCNFLNEIQSSLWWESWPDSRLKQLAIKVLKIPTSKTNQEINHEIYDENREVENIIYTEGICGDIDETEQIYSSDIENNSTMEFESEYSVIYT</sequence>
<dbReference type="OrthoDB" id="2394845at2759"/>
<evidence type="ECO:0000313" key="2">
    <source>
        <dbReference type="Proteomes" id="UP000266673"/>
    </source>
</evidence>
<accession>A0A397UNM3</accession>
<proteinExistence type="predicted"/>
<evidence type="ECO:0000313" key="1">
    <source>
        <dbReference type="EMBL" id="RIB11840.1"/>
    </source>
</evidence>
<reference evidence="1 2" key="1">
    <citation type="submission" date="2018-06" db="EMBL/GenBank/DDBJ databases">
        <title>Comparative genomics reveals the genomic features of Rhizophagus irregularis, R. cerebriforme, R. diaphanum and Gigaspora rosea, and their symbiotic lifestyle signature.</title>
        <authorList>
            <person name="Morin E."/>
            <person name="San Clemente H."/>
            <person name="Chen E.C.H."/>
            <person name="De La Providencia I."/>
            <person name="Hainaut M."/>
            <person name="Kuo A."/>
            <person name="Kohler A."/>
            <person name="Murat C."/>
            <person name="Tang N."/>
            <person name="Roy S."/>
            <person name="Loubradou J."/>
            <person name="Henrissat B."/>
            <person name="Grigoriev I.V."/>
            <person name="Corradi N."/>
            <person name="Roux C."/>
            <person name="Martin F.M."/>
        </authorList>
    </citation>
    <scope>NUCLEOTIDE SEQUENCE [LARGE SCALE GENOMIC DNA]</scope>
    <source>
        <strain evidence="1 2">DAOM 194757</strain>
    </source>
</reference>
<gene>
    <name evidence="1" type="ORF">C2G38_2202363</name>
</gene>
<dbReference type="Proteomes" id="UP000266673">
    <property type="component" value="Unassembled WGS sequence"/>
</dbReference>
<name>A0A397UNM3_9GLOM</name>
<dbReference type="AlphaFoldDB" id="A0A397UNM3"/>
<comment type="caution">
    <text evidence="1">The sequence shown here is derived from an EMBL/GenBank/DDBJ whole genome shotgun (WGS) entry which is preliminary data.</text>
</comment>
<protein>
    <recommendedName>
        <fullName evidence="3">HAT C-terminal dimerisation domain-containing protein</fullName>
    </recommendedName>
</protein>
<organism evidence="1 2">
    <name type="scientific">Gigaspora rosea</name>
    <dbReference type="NCBI Taxonomy" id="44941"/>
    <lineage>
        <taxon>Eukaryota</taxon>
        <taxon>Fungi</taxon>
        <taxon>Fungi incertae sedis</taxon>
        <taxon>Mucoromycota</taxon>
        <taxon>Glomeromycotina</taxon>
        <taxon>Glomeromycetes</taxon>
        <taxon>Diversisporales</taxon>
        <taxon>Gigasporaceae</taxon>
        <taxon>Gigaspora</taxon>
    </lineage>
</organism>
<dbReference type="EMBL" id="QKWP01001090">
    <property type="protein sequence ID" value="RIB11840.1"/>
    <property type="molecule type" value="Genomic_DNA"/>
</dbReference>